<proteinExistence type="inferred from homology"/>
<protein>
    <recommendedName>
        <fullName evidence="7">Acetyl-coenzyme A carboxylase carboxyl transferase subunit beta, chloroplastic</fullName>
        <shortName evidence="7">ACCase subunit beta</shortName>
        <shortName evidence="7">Acetyl-CoA carboxylase carboxyltransferase subunit beta</shortName>
        <ecNumber evidence="7">2.1.3.15</ecNumber>
    </recommendedName>
</protein>
<dbReference type="AlphaFoldDB" id="A0A7T8F394"/>
<dbReference type="PANTHER" id="PTHR42995">
    <property type="entry name" value="ACETYL-COENZYME A CARBOXYLASE CARBOXYL TRANSFERASE SUBUNIT BETA, CHLOROPLASTIC"/>
    <property type="match status" value="1"/>
</dbReference>
<dbReference type="PANTHER" id="PTHR42995:SF5">
    <property type="entry name" value="ACETYL-COENZYME A CARBOXYLASE CARBOXYL TRANSFERASE SUBUNIT BETA, CHLOROPLASTIC"/>
    <property type="match status" value="1"/>
</dbReference>
<dbReference type="InterPro" id="IPR011762">
    <property type="entry name" value="COA_CT_N"/>
</dbReference>
<comment type="subcellular location">
    <subcellularLocation>
        <location evidence="7">Plastid</location>
        <location evidence="7">Chloroplast stroma</location>
    </subcellularLocation>
</comment>
<comment type="subunit">
    <text evidence="7">Acetyl-CoA carboxylase is a heterohexamer composed of biotin carboxyl carrier protein, biotin carboxylase and two subunits each of ACCase subunit alpha and ACCase plastid-coded subunit beta (accD).</text>
</comment>
<feature type="compositionally biased region" description="Low complexity" evidence="8">
    <location>
        <begin position="289"/>
        <end position="330"/>
    </location>
</feature>
<feature type="region of interest" description="Disordered" evidence="8">
    <location>
        <begin position="246"/>
        <end position="414"/>
    </location>
</feature>
<feature type="region of interest" description="Disordered" evidence="8">
    <location>
        <begin position="440"/>
        <end position="484"/>
    </location>
</feature>
<gene>
    <name evidence="7 10" type="primary">accD</name>
</gene>
<comment type="catalytic activity">
    <reaction evidence="7">
        <text>N(6)-carboxybiotinyl-L-lysyl-[protein] + acetyl-CoA = N(6)-biotinyl-L-lysyl-[protein] + malonyl-CoA</text>
        <dbReference type="Rhea" id="RHEA:54728"/>
        <dbReference type="Rhea" id="RHEA-COMP:10505"/>
        <dbReference type="Rhea" id="RHEA-COMP:10506"/>
        <dbReference type="ChEBI" id="CHEBI:57288"/>
        <dbReference type="ChEBI" id="CHEBI:57384"/>
        <dbReference type="ChEBI" id="CHEBI:83144"/>
        <dbReference type="ChEBI" id="CHEBI:83145"/>
        <dbReference type="EC" id="2.1.3.15"/>
    </reaction>
</comment>
<keyword evidence="2 7" id="KW-0808">Transferase</keyword>
<feature type="region of interest" description="Disordered" evidence="8">
    <location>
        <begin position="51"/>
        <end position="76"/>
    </location>
</feature>
<feature type="zinc finger region" description="C4-type" evidence="7">
    <location>
        <begin position="497"/>
        <end position="519"/>
    </location>
</feature>
<evidence type="ECO:0000256" key="3">
    <source>
        <dbReference type="ARBA" id="ARBA00022741"/>
    </source>
</evidence>
<comment type="cofactor">
    <cofactor evidence="7">
        <name>Zn(2+)</name>
        <dbReference type="ChEBI" id="CHEBI:29105"/>
    </cofactor>
    <text evidence="7">Binds 1 zinc ion per subunit.</text>
</comment>
<evidence type="ECO:0000256" key="2">
    <source>
        <dbReference type="ARBA" id="ARBA00022679"/>
    </source>
</evidence>
<evidence type="ECO:0000256" key="6">
    <source>
        <dbReference type="ARBA" id="ARBA00022840"/>
    </source>
</evidence>
<evidence type="ECO:0000259" key="9">
    <source>
        <dbReference type="PROSITE" id="PS50980"/>
    </source>
</evidence>
<comment type="pathway">
    <text evidence="7">Lipid metabolism; malonyl-CoA biosynthesis; malonyl-CoA from acetyl-CoA: step 1/1.</text>
</comment>
<evidence type="ECO:0000256" key="5">
    <source>
        <dbReference type="ARBA" id="ARBA00022833"/>
    </source>
</evidence>
<comment type="similarity">
    <text evidence="7">Belongs to the AccD/PCCB family.</text>
</comment>
<dbReference type="GO" id="GO:2001295">
    <property type="term" value="P:malonyl-CoA biosynthetic process"/>
    <property type="evidence" value="ECO:0007669"/>
    <property type="project" value="UniProtKB-UniRule"/>
</dbReference>
<dbReference type="InterPro" id="IPR000438">
    <property type="entry name" value="Acetyl_CoA_COase_Trfase_b_su"/>
</dbReference>
<dbReference type="InterPro" id="IPR029045">
    <property type="entry name" value="ClpP/crotonase-like_dom_sf"/>
</dbReference>
<keyword evidence="10" id="KW-0150">Chloroplast</keyword>
<keyword evidence="7" id="KW-0443">Lipid metabolism</keyword>
<dbReference type="GO" id="GO:0009570">
    <property type="term" value="C:chloroplast stroma"/>
    <property type="evidence" value="ECO:0007669"/>
    <property type="project" value="UniProtKB-SubCell"/>
</dbReference>
<keyword evidence="6 7" id="KW-0067">ATP-binding</keyword>
<keyword evidence="5 7" id="KW-0862">Zinc</keyword>
<feature type="compositionally biased region" description="Low complexity" evidence="8">
    <location>
        <begin position="373"/>
        <end position="390"/>
    </location>
</feature>
<dbReference type="GO" id="GO:0016743">
    <property type="term" value="F:carboxyl- or carbamoyltransferase activity"/>
    <property type="evidence" value="ECO:0007669"/>
    <property type="project" value="UniProtKB-UniRule"/>
</dbReference>
<feature type="binding site" evidence="7">
    <location>
        <position position="516"/>
    </location>
    <ligand>
        <name>Zn(2+)</name>
        <dbReference type="ChEBI" id="CHEBI:29105"/>
    </ligand>
</feature>
<dbReference type="Gene3D" id="3.90.226.10">
    <property type="entry name" value="2-enoyl-CoA Hydratase, Chain A, domain 1"/>
    <property type="match status" value="1"/>
</dbReference>
<evidence type="ECO:0000256" key="7">
    <source>
        <dbReference type="HAMAP-Rule" id="MF_01395"/>
    </source>
</evidence>
<feature type="compositionally biased region" description="Basic and acidic residues" evidence="8">
    <location>
        <begin position="63"/>
        <end position="72"/>
    </location>
</feature>
<keyword evidence="7" id="KW-0479">Metal-binding</keyword>
<dbReference type="GO" id="GO:0008270">
    <property type="term" value="F:zinc ion binding"/>
    <property type="evidence" value="ECO:0007669"/>
    <property type="project" value="UniProtKB-UniRule"/>
</dbReference>
<comment type="function">
    <text evidence="7">Component of the acetyl coenzyme A carboxylase (ACC) complex. Biotin carboxylase (BC) catalyzes the carboxylation of biotin on its carrier protein (BCCP) and then the CO(2) group is transferred by the transcarboxylase to acetyl-CoA to form malonyl-CoA.</text>
</comment>
<dbReference type="UniPathway" id="UPA00655">
    <property type="reaction ID" value="UER00711"/>
</dbReference>
<feature type="compositionally biased region" description="Low complexity" evidence="8">
    <location>
        <begin position="266"/>
        <end position="275"/>
    </location>
</feature>
<accession>A0A7T8F394</accession>
<feature type="compositionally biased region" description="Acidic residues" evidence="8">
    <location>
        <begin position="458"/>
        <end position="476"/>
    </location>
</feature>
<keyword evidence="3 7" id="KW-0547">Nucleotide-binding</keyword>
<dbReference type="GO" id="GO:0006633">
    <property type="term" value="P:fatty acid biosynthetic process"/>
    <property type="evidence" value="ECO:0007669"/>
    <property type="project" value="UniProtKB-KW"/>
</dbReference>
<comment type="subunit">
    <text evidence="1">Acetyl-CoA carboxylase is a heterohexamer composed of biotin carboxyl carrier protein, biotin carboxylase and 2 subunits each of ACCase subunit alpha and ACCase plastid-coded subunit beta (accD).</text>
</comment>
<reference evidence="10" key="1">
    <citation type="submission" date="2019-05" db="EMBL/GenBank/DDBJ databases">
        <authorList>
            <person name="Zhu Y."/>
        </authorList>
    </citation>
    <scope>NUCLEOTIDE SEQUENCE</scope>
</reference>
<dbReference type="EC" id="2.1.3.15" evidence="7"/>
<dbReference type="HAMAP" id="MF_01395">
    <property type="entry name" value="AcetylCoA_CT_beta"/>
    <property type="match status" value="1"/>
</dbReference>
<reference evidence="10" key="2">
    <citation type="submission" date="2021-03" db="EMBL/GenBank/DDBJ databases">
        <title>Characterization of the complete chloroplast genome of a subalpine deciduous shrub Lonicera angustifolia var. myrtillus (Caprifoliaceae).</title>
        <authorList>
            <person name="Wu Y.-M."/>
            <person name="Ma D."/>
            <person name="Zhu Y.-X."/>
            <person name="Mu X.-Y."/>
        </authorList>
    </citation>
    <scope>NUCLEOTIDE SEQUENCE</scope>
</reference>
<dbReference type="EMBL" id="MK970580">
    <property type="protein sequence ID" value="QQO99443.1"/>
    <property type="molecule type" value="Genomic_DNA"/>
</dbReference>
<feature type="domain" description="CoA carboxyltransferase N-terminal" evidence="9">
    <location>
        <begin position="493"/>
        <end position="764"/>
    </location>
</feature>
<keyword evidence="7" id="KW-0276">Fatty acid metabolism</keyword>
<dbReference type="GO" id="GO:0003989">
    <property type="term" value="F:acetyl-CoA carboxylase activity"/>
    <property type="evidence" value="ECO:0007669"/>
    <property type="project" value="InterPro"/>
</dbReference>
<dbReference type="PROSITE" id="PS50980">
    <property type="entry name" value="COA_CT_NTER"/>
    <property type="match status" value="1"/>
</dbReference>
<dbReference type="Pfam" id="PF01039">
    <property type="entry name" value="Carboxyl_trans"/>
    <property type="match status" value="1"/>
</dbReference>
<evidence type="ECO:0000313" key="10">
    <source>
        <dbReference type="EMBL" id="QQO99443.1"/>
    </source>
</evidence>
<geneLocation type="chloroplast" evidence="10"/>
<keyword evidence="4 7" id="KW-0863">Zinc-finger</keyword>
<dbReference type="SUPFAM" id="SSF52096">
    <property type="entry name" value="ClpP/crotonase"/>
    <property type="match status" value="1"/>
</dbReference>
<feature type="binding site" evidence="7">
    <location>
        <position position="519"/>
    </location>
    <ligand>
        <name>Zn(2+)</name>
        <dbReference type="ChEBI" id="CHEBI:29105"/>
    </ligand>
</feature>
<organism evidence="10">
    <name type="scientific">Lonicera angustifolia var. myrtillus</name>
    <dbReference type="NCBI Taxonomy" id="486679"/>
    <lineage>
        <taxon>Eukaryota</taxon>
        <taxon>Viridiplantae</taxon>
        <taxon>Streptophyta</taxon>
        <taxon>Embryophyta</taxon>
        <taxon>Tracheophyta</taxon>
        <taxon>Spermatophyta</taxon>
        <taxon>Magnoliopsida</taxon>
        <taxon>eudicotyledons</taxon>
        <taxon>Gunneridae</taxon>
        <taxon>Pentapetalae</taxon>
        <taxon>asterids</taxon>
        <taxon>campanulids</taxon>
        <taxon>Dipsacales</taxon>
        <taxon>Caprifoliaceae</taxon>
        <taxon>Lonicera</taxon>
    </lineage>
</organism>
<dbReference type="PRINTS" id="PR01070">
    <property type="entry name" value="ACCCTRFRASEB"/>
</dbReference>
<feature type="binding site" evidence="7">
    <location>
        <position position="497"/>
    </location>
    <ligand>
        <name>Zn(2+)</name>
        <dbReference type="ChEBI" id="CHEBI:29105"/>
    </ligand>
</feature>
<dbReference type="GO" id="GO:0005524">
    <property type="term" value="F:ATP binding"/>
    <property type="evidence" value="ECO:0007669"/>
    <property type="project" value="UniProtKB-KW"/>
</dbReference>
<dbReference type="GO" id="GO:0009317">
    <property type="term" value="C:acetyl-CoA carboxylase complex"/>
    <property type="evidence" value="ECO:0007669"/>
    <property type="project" value="InterPro"/>
</dbReference>
<dbReference type="InterPro" id="IPR034733">
    <property type="entry name" value="AcCoA_carboxyl_beta"/>
</dbReference>
<feature type="binding site" evidence="7">
    <location>
        <position position="500"/>
    </location>
    <ligand>
        <name>Zn(2+)</name>
        <dbReference type="ChEBI" id="CHEBI:29105"/>
    </ligand>
</feature>
<sequence>MKPKNLRSAVFFRHQGGYSLKKLWFHLMLLDFGRLRGLNQSEEDPLIVRAKAQPDSESDPEEDNHNPFHDSENSYSTEHPRFISQLLKFFEAMRLPLHKNFPKCRPNNHETIKSFFADDDYHLEIFFSGDDFRDFEGGLRSKEKAIAMIRAVISKYFPNGDPSAPKDPQKKKKFNEEIKDIVERYNNGDPLFIADPLERVREEVRREIHELYAKYFPKDDPGARHDEEKIDKFFKEAFRIVERYPSYYGGHPQEDDSDSGSDTDGPDSGSDTDGPGYEGDPPEDHSDSGSDTDGPDSGSDTDGPDSGSDTDGPDSGSDTDGPDSGSDTDGPGYGYGNDPDDPNYGRDPDDPDYGYGNDPDDPYYGRDPDDPDYGYGNDPDDPYYGYGNDPDALESDPEYYLQKKRNPGGDYLQIDRYPEDTCFKIERDPQKIDRYIEEPYLDYGSNPQKDDPSYGGDPQEDDPSYGGDPQEDDSDSGSDPNPRENYTHKYKHLWLMCDDCYALNYRRFLNERLYTCEGCGFHFKMNSSERLKLLIDPDTWDPMNEKMASLDPIEFHSEEDPYIDRIDSYQKKTGLIEAIQTGLGHLNGIPIAMGVMEFGFMGGSMGSVVGEKITRLVEYATNQSLPLIIVCASGGARMQEGSLSLIQMAKISSSLYDFQTKKKLFYISILTSPTTGGVTASFGMLGDVIFAEPDAYIAFAGKRVIELTLNKEVPEGSQETENLFDKGLFDLVVPRKKLKSILNKLFGSHGFSAFTLNQNHSSITEH</sequence>
<evidence type="ECO:0000256" key="8">
    <source>
        <dbReference type="SAM" id="MobiDB-lite"/>
    </source>
</evidence>
<evidence type="ECO:0000256" key="1">
    <source>
        <dbReference type="ARBA" id="ARBA00011842"/>
    </source>
</evidence>
<keyword evidence="10" id="KW-0934">Plastid</keyword>
<evidence type="ECO:0000256" key="4">
    <source>
        <dbReference type="ARBA" id="ARBA00022771"/>
    </source>
</evidence>
<name>A0A7T8F394_9DIPS</name>
<feature type="compositionally biased region" description="Acidic residues" evidence="8">
    <location>
        <begin position="255"/>
        <end position="265"/>
    </location>
</feature>
<dbReference type="NCBIfam" id="TIGR00515">
    <property type="entry name" value="accD"/>
    <property type="match status" value="1"/>
</dbReference>
<keyword evidence="7" id="KW-0275">Fatty acid biosynthesis</keyword>
<keyword evidence="7" id="KW-0444">Lipid biosynthesis</keyword>